<feature type="active site" description="Proton donor/acceptor" evidence="1">
    <location>
        <position position="781"/>
    </location>
</feature>
<feature type="compositionally biased region" description="Basic and acidic residues" evidence="4">
    <location>
        <begin position="289"/>
        <end position="303"/>
    </location>
</feature>
<feature type="compositionally biased region" description="Basic and acidic residues" evidence="4">
    <location>
        <begin position="334"/>
        <end position="344"/>
    </location>
</feature>
<dbReference type="AlphaFoldDB" id="K0TAQ0"/>
<sequence>MHRNAAASRARTGEVPYVANDNRRFYSDRFYLDAPTGLLEYNLEVNKKTRRREAEMTRIEYCNKCGNVTEEKRVQVNSLDLKAAIIGTFTGPSLQVGRLDSLSKEYPALFPSLHGEADIRHVPTLVLHGEKAFTPERWLQHERSQQKYAVFSNPQTRDAADSNVDNNLAIGIRGGGESQDSCNSRDFEDNSHYPNFLPEVLAGLNEKTDEEKSPLRYMDLSFRKPRTPARQRKRKATLQKCDQTDSKNAASHLDAKPENGADEIDPDALTAALLNGETIRSNNANTSIRESKSEAHSSCDRNFADGSLMSEAGTTKCSIETRAAVPSSNTDNAPEDRQESKRTTVENNRFTSRLEGSTSDDGSYHDSRMDRDEYIQRSNCPQSPPHHDQQPLSRGSAMPSSHMGGEVYFTQILARWTPPANAGPTKEKGESAVPKGEQSATYSDDDEFGCHQPQNKDTTPVQWGVNHPKFFLLFEKDGSLTVIISTSNLTSTTAIEGSWVQRFKPKELNGQSSSNVDYGMPSDFGIVLADFLEKQSAAAANGMVPEVFMRRFVDRDISLQNLSNRYHFEEAQVHLVSTVPGDYPGQVPVVQGRRPQMTYGANRVESILKRIDATGLGKSLNDGRPWIPETLRDKRDQLLIQPTSLGGNWKQDDLEALVEAYLCDEFEKKDDASSIIERLNIIWPDFDYFHRMKASRRATWKKCLAQEGITKEAHQKQRKGKDRNAAQALLEDKSWSGDMFVFLSSEAFSKLERSVIGRMSLFQMSNNMRENLMPYTSVALHIKSVCRLLKFSGKERCEKKNEDEGEYIQWFLLTSACLSKGAQGRITPRRMAGSNSMSYTNFELGVMFCSRLVGDKETDRLYVSDPKHVRGCQCGQGRRMYRERFTQAKKGNLSFLNNVKKVHLPIPFSLNPESYQQDPDSYLMSWTPYMNEIPEGTGCIGNMQLTPLGQEFADQLRVLTSSICKPKAGMAVNAGCFAVQGGQNSSPNQPPRSAPTPRPAWLSTKGVLLSRVVKIQNKDTTPVQLGVNHPKFFLLFEKDGSLTVIISTSNLTSTTAIEGSWVQRFKPKELNGQSSSNVDYGMPSDFGIVLADFLEKQSAAAANGMVPEVFMRRFVDRDISLQNLSNRYHFEEAQVGLMIS</sequence>
<dbReference type="GO" id="GO:0008081">
    <property type="term" value="F:phosphoric diester hydrolase activity"/>
    <property type="evidence" value="ECO:0007669"/>
    <property type="project" value="InterPro"/>
</dbReference>
<reference evidence="5 6" key="1">
    <citation type="journal article" date="2012" name="Genome Biol.">
        <title>Genome and low-iron response of an oceanic diatom adapted to chronic iron limitation.</title>
        <authorList>
            <person name="Lommer M."/>
            <person name="Specht M."/>
            <person name="Roy A.S."/>
            <person name="Kraemer L."/>
            <person name="Andreson R."/>
            <person name="Gutowska M.A."/>
            <person name="Wolf J."/>
            <person name="Bergner S.V."/>
            <person name="Schilhabel M.B."/>
            <person name="Klostermeier U.C."/>
            <person name="Beiko R.G."/>
            <person name="Rosenstiel P."/>
            <person name="Hippler M."/>
            <person name="Laroche J."/>
        </authorList>
    </citation>
    <scope>NUCLEOTIDE SEQUENCE [LARGE SCALE GENOMIC DNA]</scope>
    <source>
        <strain evidence="5 6">CCMP1005</strain>
    </source>
</reference>
<dbReference type="Pfam" id="PF06087">
    <property type="entry name" value="Tyr-DNA_phospho"/>
    <property type="match status" value="1"/>
</dbReference>
<dbReference type="OrthoDB" id="47785at2759"/>
<feature type="binding site" evidence="2">
    <location>
        <position position="469"/>
    </location>
    <ligand>
        <name>substrate</name>
    </ligand>
</feature>
<feature type="region of interest" description="Disordered" evidence="4">
    <location>
        <begin position="418"/>
        <end position="445"/>
    </location>
</feature>
<protein>
    <submittedName>
        <fullName evidence="5">Uncharacterized protein</fullName>
    </submittedName>
</protein>
<keyword evidence="6" id="KW-1185">Reference proteome</keyword>
<feature type="compositionally biased region" description="Basic residues" evidence="4">
    <location>
        <begin position="223"/>
        <end position="237"/>
    </location>
</feature>
<feature type="compositionally biased region" description="Polar residues" evidence="4">
    <location>
        <begin position="345"/>
        <end position="361"/>
    </location>
</feature>
<feature type="active site" description="Nucleophile" evidence="1">
    <location>
        <position position="467"/>
    </location>
</feature>
<evidence type="ECO:0000256" key="3">
    <source>
        <dbReference type="PIRSR" id="PIRSR610347-3"/>
    </source>
</evidence>
<dbReference type="SUPFAM" id="SSF56024">
    <property type="entry name" value="Phospholipase D/nuclease"/>
    <property type="match status" value="3"/>
</dbReference>
<feature type="site" description="Interaction with DNA" evidence="3">
    <location>
        <position position="819"/>
    </location>
</feature>
<evidence type="ECO:0000256" key="2">
    <source>
        <dbReference type="PIRSR" id="PIRSR610347-2"/>
    </source>
</evidence>
<evidence type="ECO:0000256" key="1">
    <source>
        <dbReference type="PIRSR" id="PIRSR610347-1"/>
    </source>
</evidence>
<feature type="region of interest" description="Disordered" evidence="4">
    <location>
        <begin position="284"/>
        <end position="307"/>
    </location>
</feature>
<name>K0TAQ0_THAOC</name>
<dbReference type="eggNOG" id="ENOG502S8Y8">
    <property type="taxonomic scope" value="Eukaryota"/>
</dbReference>
<evidence type="ECO:0000256" key="4">
    <source>
        <dbReference type="SAM" id="MobiDB-lite"/>
    </source>
</evidence>
<gene>
    <name evidence="5" type="ORF">THAOC_08116</name>
</gene>
<proteinExistence type="predicted"/>
<feature type="binding site" evidence="2">
    <location>
        <position position="783"/>
    </location>
    <ligand>
        <name>substrate</name>
    </ligand>
</feature>
<feature type="region of interest" description="Disordered" evidence="4">
    <location>
        <begin position="170"/>
        <end position="190"/>
    </location>
</feature>
<feature type="region of interest" description="Disordered" evidence="4">
    <location>
        <begin position="205"/>
        <end position="265"/>
    </location>
</feature>
<organism evidence="5 6">
    <name type="scientific">Thalassiosira oceanica</name>
    <name type="common">Marine diatom</name>
    <dbReference type="NCBI Taxonomy" id="159749"/>
    <lineage>
        <taxon>Eukaryota</taxon>
        <taxon>Sar</taxon>
        <taxon>Stramenopiles</taxon>
        <taxon>Ochrophyta</taxon>
        <taxon>Bacillariophyta</taxon>
        <taxon>Coscinodiscophyceae</taxon>
        <taxon>Thalassiosirophycidae</taxon>
        <taxon>Thalassiosirales</taxon>
        <taxon>Thalassiosiraceae</taxon>
        <taxon>Thalassiosira</taxon>
    </lineage>
</organism>
<dbReference type="GO" id="GO:0005634">
    <property type="term" value="C:nucleus"/>
    <property type="evidence" value="ECO:0007669"/>
    <property type="project" value="InterPro"/>
</dbReference>
<dbReference type="OMA" id="MVPEVFM"/>
<evidence type="ECO:0000313" key="6">
    <source>
        <dbReference type="Proteomes" id="UP000266841"/>
    </source>
</evidence>
<comment type="caution">
    <text evidence="5">The sequence shown here is derived from an EMBL/GenBank/DDBJ whole genome shotgun (WGS) entry which is preliminary data.</text>
</comment>
<evidence type="ECO:0000313" key="5">
    <source>
        <dbReference type="EMBL" id="EJK70516.1"/>
    </source>
</evidence>
<accession>K0TAQ0</accession>
<dbReference type="InterPro" id="IPR010347">
    <property type="entry name" value="Tdp1"/>
</dbReference>
<feature type="compositionally biased region" description="Basic and acidic residues" evidence="4">
    <location>
        <begin position="362"/>
        <end position="375"/>
    </location>
</feature>
<dbReference type="GO" id="GO:0006281">
    <property type="term" value="P:DNA repair"/>
    <property type="evidence" value="ECO:0007669"/>
    <property type="project" value="InterPro"/>
</dbReference>
<feature type="region of interest" description="Disordered" evidence="4">
    <location>
        <begin position="320"/>
        <end position="403"/>
    </location>
</feature>
<dbReference type="Proteomes" id="UP000266841">
    <property type="component" value="Unassembled WGS sequence"/>
</dbReference>
<dbReference type="EMBL" id="AGNL01008419">
    <property type="protein sequence ID" value="EJK70516.1"/>
    <property type="molecule type" value="Genomic_DNA"/>
</dbReference>
<dbReference type="Gene3D" id="3.30.870.10">
    <property type="entry name" value="Endonuclease Chain A"/>
    <property type="match status" value="3"/>
</dbReference>